<dbReference type="InterPro" id="IPR008979">
    <property type="entry name" value="Galactose-bd-like_sf"/>
</dbReference>
<evidence type="ECO:0000313" key="4">
    <source>
        <dbReference type="EMBL" id="TQL64727.1"/>
    </source>
</evidence>
<organism evidence="4 5">
    <name type="scientific">Rarobacter faecitabidus</name>
    <dbReference type="NCBI Taxonomy" id="13243"/>
    <lineage>
        <taxon>Bacteria</taxon>
        <taxon>Bacillati</taxon>
        <taxon>Actinomycetota</taxon>
        <taxon>Actinomycetes</taxon>
        <taxon>Micrococcales</taxon>
        <taxon>Rarobacteraceae</taxon>
        <taxon>Rarobacter</taxon>
    </lineage>
</organism>
<dbReference type="Pfam" id="PF00754">
    <property type="entry name" value="F5_F8_type_C"/>
    <property type="match status" value="2"/>
</dbReference>
<dbReference type="PROSITE" id="PS51318">
    <property type="entry name" value="TAT"/>
    <property type="match status" value="1"/>
</dbReference>
<evidence type="ECO:0000259" key="3">
    <source>
        <dbReference type="PROSITE" id="PS50022"/>
    </source>
</evidence>
<feature type="domain" description="F5/8 type C" evidence="3">
    <location>
        <begin position="735"/>
        <end position="880"/>
    </location>
</feature>
<dbReference type="Gene3D" id="2.60.40.10">
    <property type="entry name" value="Immunoglobulins"/>
    <property type="match status" value="1"/>
</dbReference>
<reference evidence="4 5" key="1">
    <citation type="submission" date="2019-06" db="EMBL/GenBank/DDBJ databases">
        <title>Sequencing the genomes of 1000 actinobacteria strains.</title>
        <authorList>
            <person name="Klenk H.-P."/>
        </authorList>
    </citation>
    <scope>NUCLEOTIDE SEQUENCE [LARGE SCALE GENOMIC DNA]</scope>
    <source>
        <strain evidence="4 5">DSM 4813</strain>
    </source>
</reference>
<evidence type="ECO:0000313" key="5">
    <source>
        <dbReference type="Proteomes" id="UP000315389"/>
    </source>
</evidence>
<dbReference type="EMBL" id="VFOS01000001">
    <property type="protein sequence ID" value="TQL64727.1"/>
    <property type="molecule type" value="Genomic_DNA"/>
</dbReference>
<dbReference type="AlphaFoldDB" id="A0A542ZWK6"/>
<feature type="region of interest" description="Disordered" evidence="1">
    <location>
        <begin position="750"/>
        <end position="787"/>
    </location>
</feature>
<dbReference type="GO" id="GO:0005975">
    <property type="term" value="P:carbohydrate metabolic process"/>
    <property type="evidence" value="ECO:0007669"/>
    <property type="project" value="UniProtKB-ARBA"/>
</dbReference>
<feature type="chain" id="PRO_5021976535" evidence="2">
    <location>
        <begin position="30"/>
        <end position="1257"/>
    </location>
</feature>
<dbReference type="Proteomes" id="UP000315389">
    <property type="component" value="Unassembled WGS sequence"/>
</dbReference>
<name>A0A542ZWK6_RARFA</name>
<keyword evidence="5" id="KW-1185">Reference proteome</keyword>
<gene>
    <name evidence="4" type="ORF">FB461_1236</name>
</gene>
<feature type="signal peptide" evidence="2">
    <location>
        <begin position="1"/>
        <end position="29"/>
    </location>
</feature>
<dbReference type="OrthoDB" id="5480482at2"/>
<proteinExistence type="predicted"/>
<evidence type="ECO:0000256" key="1">
    <source>
        <dbReference type="SAM" id="MobiDB-lite"/>
    </source>
</evidence>
<feature type="compositionally biased region" description="Basic and acidic residues" evidence="1">
    <location>
        <begin position="776"/>
        <end position="787"/>
    </location>
</feature>
<evidence type="ECO:0000256" key="2">
    <source>
        <dbReference type="SAM" id="SignalP"/>
    </source>
</evidence>
<dbReference type="InterPro" id="IPR000421">
    <property type="entry name" value="FA58C"/>
</dbReference>
<dbReference type="Gene3D" id="2.60.120.260">
    <property type="entry name" value="Galactose-binding domain-like"/>
    <property type="match status" value="2"/>
</dbReference>
<sequence length="1257" mass="132119">MRIFSRRSAIASIAFLSAAALVAPTTSSASTFVQAEITGVNAYPAAPQPAFGNFSWINRAQAFDDFAYDWTDRGIYTTIRTDSTALNMPGGKPTYKMPAYYGDQRVQTAGPNNGDGYQESVTQLASVISATLIGIDKSNQTCGMPTAVNGKCNYVDMLQTFYRGSTTGVAGNTPTPGGSGVPGTNDGWYQFLPNALYSILGEMYPEAENMTTIQRNIGDKFYDAVVNLGGANANFDMWDYNFATGQKYLNGTKYQSAELATVVAFVLINAYEKFGDQKYLTGAKWAMDSIERSNDNTYYEITVLLTPYIAARMNALYGTNYDVTKPLRWLMEGSKVRNNWGTLGALATTPVKWAGKDVSGLQGSLSDRGPSGDGEPGYVFAMNSFASPWFAATAKYDTSYANLVGKWLLNVNSAARLFFADQLSASQQYYGSDFIDGVSAGQSGSATGWDKDDRASAIAYEALQSKANDGIRALSDVPERSTNWGVGSAARGLGMYGSAWIGFMSVIHPTNVDNVLRIDLNALDTYGEKTYPTSLIYNPTGSVQQIQVPLASGAKDLYDSVSGTFLARGVSGNATIPVPAGNSVVVVELPAGATLTHSGSTLLANGAAMAYDVADLGDVARDKSATYETADPATSVPVAPVVDGDATTGFASTQAVARSVTVDTGTVRELGRVALNWGAKHPSSYTLSASVDGTSWSTVGSPITSLGGIEDITFAPVNARYVRVNVAAGAGEFTLRSFEVSIADLARSKPANASSTQPGKAHDAFQLTDGSSGTRWESRTQDYNDTEKNNQNVVIDLGKKMPLGGVRLNWEGAFGKTYTFDVSDNGTAWTTVGTESNNTAAGIKNYTLNPGASGRYLRWSGTARGTTYAYSLWDFQVFGAPGLTRTGQAYTDVESVSPGDDIALTGAGYQPGEQIQITIDGIVVKTINADPSGAFATSVSAPNTTGPATIVATGTASGSSTQFVVTVEVADATTTSLALNGTKIVADSTDSVVATVNVASAGSTTPEGTVVLTGGAREIGRATVVNGVAQITMGSDLPIGSYNLVASFESANASKWTDSASMARQLDVAIASVTIKASVLNVRVGVQPVLDLTVTTPGKWEPTNVWIARAGGGQFVTVPASGKVKVKLPYASVTGTQKVTVTVPAAQRRAAKSASVTYSVAKAAPKIKVAAKKKVRKGQALKLTIKITAPARTGTKAAKAKIFVGSKRVATVSVKKSGKASVKIRISKTGTKKVQVKFPGNKTLKAVKKTVKVRVIR</sequence>
<dbReference type="PROSITE" id="PS50022">
    <property type="entry name" value="FA58C_3"/>
    <property type="match status" value="2"/>
</dbReference>
<dbReference type="SUPFAM" id="SSF49785">
    <property type="entry name" value="Galactose-binding domain-like"/>
    <property type="match status" value="2"/>
</dbReference>
<protein>
    <submittedName>
        <fullName evidence="4">Ig-like domain-containing protein</fullName>
    </submittedName>
</protein>
<feature type="domain" description="F5/8 type C" evidence="3">
    <location>
        <begin position="604"/>
        <end position="724"/>
    </location>
</feature>
<dbReference type="InterPro" id="IPR013783">
    <property type="entry name" value="Ig-like_fold"/>
</dbReference>
<dbReference type="RefSeq" id="WP_142119874.1">
    <property type="nucleotide sequence ID" value="NZ_BAAASV010000001.1"/>
</dbReference>
<dbReference type="InterPro" id="IPR006311">
    <property type="entry name" value="TAT_signal"/>
</dbReference>
<accession>A0A542ZWK6</accession>
<comment type="caution">
    <text evidence="4">The sequence shown here is derived from an EMBL/GenBank/DDBJ whole genome shotgun (WGS) entry which is preliminary data.</text>
</comment>
<keyword evidence="2" id="KW-0732">Signal</keyword>